<evidence type="ECO:0000313" key="2">
    <source>
        <dbReference type="EMBL" id="MFC5513313.1"/>
    </source>
</evidence>
<reference evidence="3" key="1">
    <citation type="journal article" date="2019" name="Int. J. Syst. Evol. Microbiol.">
        <title>The Global Catalogue of Microorganisms (GCM) 10K type strain sequencing project: providing services to taxonomists for standard genome sequencing and annotation.</title>
        <authorList>
            <consortium name="The Broad Institute Genomics Platform"/>
            <consortium name="The Broad Institute Genome Sequencing Center for Infectious Disease"/>
            <person name="Wu L."/>
            <person name="Ma J."/>
        </authorList>
    </citation>
    <scope>NUCLEOTIDE SEQUENCE [LARGE SCALE GENOMIC DNA]</scope>
    <source>
        <strain evidence="3">CCUG 38813</strain>
    </source>
</reference>
<dbReference type="Pfam" id="PF14321">
    <property type="entry name" value="DUF4382"/>
    <property type="match status" value="1"/>
</dbReference>
<dbReference type="EMBL" id="JBHSMS010000066">
    <property type="protein sequence ID" value="MFC5513313.1"/>
    <property type="molecule type" value="Genomic_DNA"/>
</dbReference>
<evidence type="ECO:0000259" key="1">
    <source>
        <dbReference type="Pfam" id="PF14321"/>
    </source>
</evidence>
<proteinExistence type="predicted"/>
<dbReference type="Gene3D" id="2.60.40.1120">
    <property type="entry name" value="Carboxypeptidase-like, regulatory domain"/>
    <property type="match status" value="2"/>
</dbReference>
<sequence length="405" mass="40183">MQFTAIRSPLLIGGVVVAATLGACGGGGGDSAPAPAPLATMGTLSVAMTDAPACGFDAVNVTVAKVRVNKSATAGESESGWADITLATPKKVNLLDLTNGVLETLGQTSLEAGQYNQLRLVLDANASGTANTVVVSGTKTEQALETPSAVQSGIKLVGGFTVEAGKRADVVIDFDACKSVVSRGRGAYALKPVVKMLPSAINGISGVVSPTLLGSNVTVSAQQSGSIVSATTPNATTGEFLLSRLAPGNYDVVITADNSAAAVIGAVPVASTSSTTSLSTAAAPLLLSASTMGSIGGTVTMTPPNGTEVAYVAAKQTFAAGPTVTIKYQGADLSSGAYTIARLPLATPQYVAYSTTRPLAFAAAAGVTGGTYRVEASATGYASKGVDAVSIATQNQTAVNFALAP</sequence>
<dbReference type="RefSeq" id="WP_379725246.1">
    <property type="nucleotide sequence ID" value="NZ_JBHSMS010000066.1"/>
</dbReference>
<feature type="domain" description="DUF4382" evidence="1">
    <location>
        <begin position="42"/>
        <end position="192"/>
    </location>
</feature>
<gene>
    <name evidence="2" type="ORF">ACFPOU_19635</name>
</gene>
<name>A0ABW0PLT1_9BURK</name>
<dbReference type="Proteomes" id="UP001596031">
    <property type="component" value="Unassembled WGS sequence"/>
</dbReference>
<keyword evidence="3" id="KW-1185">Reference proteome</keyword>
<dbReference type="PROSITE" id="PS51257">
    <property type="entry name" value="PROKAR_LIPOPROTEIN"/>
    <property type="match status" value="1"/>
</dbReference>
<protein>
    <submittedName>
        <fullName evidence="2">DUF4382 domain-containing protein</fullName>
    </submittedName>
</protein>
<accession>A0ABW0PLT1</accession>
<comment type="caution">
    <text evidence="2">The sequence shown here is derived from an EMBL/GenBank/DDBJ whole genome shotgun (WGS) entry which is preliminary data.</text>
</comment>
<organism evidence="2 3">
    <name type="scientific">Massilia jejuensis</name>
    <dbReference type="NCBI Taxonomy" id="648894"/>
    <lineage>
        <taxon>Bacteria</taxon>
        <taxon>Pseudomonadati</taxon>
        <taxon>Pseudomonadota</taxon>
        <taxon>Betaproteobacteria</taxon>
        <taxon>Burkholderiales</taxon>
        <taxon>Oxalobacteraceae</taxon>
        <taxon>Telluria group</taxon>
        <taxon>Massilia</taxon>
    </lineage>
</organism>
<evidence type="ECO:0000313" key="3">
    <source>
        <dbReference type="Proteomes" id="UP001596031"/>
    </source>
</evidence>
<dbReference type="InterPro" id="IPR025491">
    <property type="entry name" value="DUF4382"/>
</dbReference>